<evidence type="ECO:0000313" key="1">
    <source>
        <dbReference type="EMBL" id="GHG47219.1"/>
    </source>
</evidence>
<dbReference type="EMBL" id="BNBF01000006">
    <property type="protein sequence ID" value="GHG47219.1"/>
    <property type="molecule type" value="Genomic_DNA"/>
</dbReference>
<name>A0A919EVV8_9ACTN</name>
<evidence type="ECO:0000313" key="2">
    <source>
        <dbReference type="Proteomes" id="UP000619355"/>
    </source>
</evidence>
<keyword evidence="2" id="KW-1185">Reference proteome</keyword>
<accession>A0A919EVV8</accession>
<protein>
    <recommendedName>
        <fullName evidence="3">DUF3558 domain-containing protein</fullName>
    </recommendedName>
</protein>
<organism evidence="1 2">
    <name type="scientific">Streptomyces capoamus</name>
    <dbReference type="NCBI Taxonomy" id="68183"/>
    <lineage>
        <taxon>Bacteria</taxon>
        <taxon>Bacillati</taxon>
        <taxon>Actinomycetota</taxon>
        <taxon>Actinomycetes</taxon>
        <taxon>Kitasatosporales</taxon>
        <taxon>Streptomycetaceae</taxon>
        <taxon>Streptomyces</taxon>
    </lineage>
</organism>
<evidence type="ECO:0008006" key="3">
    <source>
        <dbReference type="Google" id="ProtNLM"/>
    </source>
</evidence>
<dbReference type="PROSITE" id="PS51257">
    <property type="entry name" value="PROKAR_LIPOPROTEIN"/>
    <property type="match status" value="1"/>
</dbReference>
<gene>
    <name evidence="1" type="ORF">GCM10018980_26750</name>
</gene>
<dbReference type="AlphaFoldDB" id="A0A919EVV8"/>
<comment type="caution">
    <text evidence="1">The sequence shown here is derived from an EMBL/GenBank/DDBJ whole genome shotgun (WGS) entry which is preliminary data.</text>
</comment>
<reference evidence="2" key="1">
    <citation type="journal article" date="2019" name="Int. J. Syst. Evol. Microbiol.">
        <title>The Global Catalogue of Microorganisms (GCM) 10K type strain sequencing project: providing services to taxonomists for standard genome sequencing and annotation.</title>
        <authorList>
            <consortium name="The Broad Institute Genomics Platform"/>
            <consortium name="The Broad Institute Genome Sequencing Center for Infectious Disease"/>
            <person name="Wu L."/>
            <person name="Ma J."/>
        </authorList>
    </citation>
    <scope>NUCLEOTIDE SEQUENCE [LARGE SCALE GENOMIC DNA]</scope>
    <source>
        <strain evidence="2">JCM 4253</strain>
    </source>
</reference>
<dbReference type="Proteomes" id="UP000619355">
    <property type="component" value="Unassembled WGS sequence"/>
</dbReference>
<sequence length="182" mass="19114">MPPIRPHSLLVRVVGLVAATLTVTSCSPGNKEEKREYAVPSSLCGTPVPTTALEPLLPPGKKISSVKSGPSGFTRCRVMVDGRSAVTSIIDQWESGTSLTNVAYSTYGLTSDSVKKKGASYIVSDSKAVAHASCSKLQKEGHELFTVIRKEQGTVDGTAMEKAITAFTAAVSTSRQCTASHA</sequence>
<proteinExistence type="predicted"/>